<feature type="transmembrane region" description="Helical" evidence="1">
    <location>
        <begin position="54"/>
        <end position="72"/>
    </location>
</feature>
<gene>
    <name evidence="3" type="ORF">AZF04_05505</name>
</gene>
<dbReference type="Proteomes" id="UP000075806">
    <property type="component" value="Unassembled WGS sequence"/>
</dbReference>
<feature type="transmembrane region" description="Helical" evidence="1">
    <location>
        <begin position="102"/>
        <end position="120"/>
    </location>
</feature>
<dbReference type="EMBL" id="LTAO01000012">
    <property type="protein sequence ID" value="KYG32223.1"/>
    <property type="molecule type" value="Genomic_DNA"/>
</dbReference>
<feature type="domain" description="VTT" evidence="2">
    <location>
        <begin position="35"/>
        <end position="149"/>
    </location>
</feature>
<dbReference type="Pfam" id="PF09335">
    <property type="entry name" value="VTT_dom"/>
    <property type="match status" value="1"/>
</dbReference>
<organism evidence="3 4">
    <name type="scientific">Alkalihalobacillus trypoxylicola</name>
    <dbReference type="NCBI Taxonomy" id="519424"/>
    <lineage>
        <taxon>Bacteria</taxon>
        <taxon>Bacillati</taxon>
        <taxon>Bacillota</taxon>
        <taxon>Bacilli</taxon>
        <taxon>Bacillales</taxon>
        <taxon>Bacillaceae</taxon>
        <taxon>Alkalihalobacillus</taxon>
    </lineage>
</organism>
<keyword evidence="1" id="KW-1133">Transmembrane helix</keyword>
<keyword evidence="1" id="KW-0812">Transmembrane</keyword>
<feature type="transmembrane region" description="Helical" evidence="1">
    <location>
        <begin position="154"/>
        <end position="172"/>
    </location>
</feature>
<evidence type="ECO:0000256" key="1">
    <source>
        <dbReference type="SAM" id="Phobius"/>
    </source>
</evidence>
<dbReference type="STRING" id="519424.AZF04_05505"/>
<keyword evidence="1" id="KW-0472">Membrane</keyword>
<proteinExistence type="predicted"/>
<accession>A0A162EBK1</accession>
<dbReference type="AlphaFoldDB" id="A0A162EBK1"/>
<sequence length="188" mass="21856">MHEKIEVATQMIEKSGWIAPLFFILLHLIRPFLFIPVLITCMIGGYLFGLGYGSIFSIIGLGITSALFYWLLKIFPSMEQKLLTIKVKLLGKNRELSNSQLMIMRMIPFIHFHIVSLYVYESTQNYQQYIFRSFLFILPPAIIFTAFGDIIHQMPLYSAIALTLLLLISFLFSRKKQVVIKWNDFFTS</sequence>
<feature type="transmembrane region" description="Helical" evidence="1">
    <location>
        <begin position="21"/>
        <end position="48"/>
    </location>
</feature>
<dbReference type="InterPro" id="IPR032816">
    <property type="entry name" value="VTT_dom"/>
</dbReference>
<protein>
    <recommendedName>
        <fullName evidence="2">VTT domain-containing protein</fullName>
    </recommendedName>
</protein>
<evidence type="ECO:0000313" key="3">
    <source>
        <dbReference type="EMBL" id="KYG32223.1"/>
    </source>
</evidence>
<evidence type="ECO:0000313" key="4">
    <source>
        <dbReference type="Proteomes" id="UP000075806"/>
    </source>
</evidence>
<dbReference type="RefSeq" id="WP_061948524.1">
    <property type="nucleotide sequence ID" value="NZ_LTAO01000012.1"/>
</dbReference>
<evidence type="ECO:0000259" key="2">
    <source>
        <dbReference type="Pfam" id="PF09335"/>
    </source>
</evidence>
<reference evidence="3" key="1">
    <citation type="submission" date="2016-02" db="EMBL/GenBank/DDBJ databases">
        <title>Genome sequence of Bacillus trypoxylicola KCTC 13244(T).</title>
        <authorList>
            <person name="Jeong H."/>
            <person name="Park S.-H."/>
            <person name="Choi S.-K."/>
        </authorList>
    </citation>
    <scope>NUCLEOTIDE SEQUENCE [LARGE SCALE GENOMIC DNA]</scope>
    <source>
        <strain evidence="3">KCTC 13244</strain>
    </source>
</reference>
<keyword evidence="4" id="KW-1185">Reference proteome</keyword>
<comment type="caution">
    <text evidence="3">The sequence shown here is derived from an EMBL/GenBank/DDBJ whole genome shotgun (WGS) entry which is preliminary data.</text>
</comment>
<dbReference type="OrthoDB" id="2451090at2"/>
<feature type="transmembrane region" description="Helical" evidence="1">
    <location>
        <begin position="126"/>
        <end position="147"/>
    </location>
</feature>
<name>A0A162EBK1_9BACI</name>